<proteinExistence type="predicted"/>
<evidence type="ECO:0000313" key="1">
    <source>
        <dbReference type="Proteomes" id="UP000095286"/>
    </source>
</evidence>
<reference evidence="2" key="1">
    <citation type="submission" date="2016-11" db="UniProtKB">
        <authorList>
            <consortium name="WormBaseParasite"/>
        </authorList>
    </citation>
    <scope>IDENTIFICATION</scope>
    <source>
        <strain evidence="2">KR3021</strain>
    </source>
</reference>
<name>A0AC35TP24_9BILA</name>
<evidence type="ECO:0000313" key="2">
    <source>
        <dbReference type="WBParaSite" id="RSKR_0000266000.1"/>
    </source>
</evidence>
<protein>
    <submittedName>
        <fullName evidence="2">E1_dh domain-containing protein</fullName>
    </submittedName>
</protein>
<accession>A0AC35TP24</accession>
<sequence>MTSMDANSLICSEIPDERMEMDLCSDPVSGAKHFIKQIESNKESTANEIRLLAELTTEEAKLANELGQLTTNELLEFVRNLQNRALQLSKDEAFQFARGHVLGIFREPETEPPAFYETTGRKQYWDKKA</sequence>
<dbReference type="Proteomes" id="UP000095286">
    <property type="component" value="Unplaced"/>
</dbReference>
<dbReference type="WBParaSite" id="RSKR_0000266000.1">
    <property type="protein sequence ID" value="RSKR_0000266000.1"/>
    <property type="gene ID" value="RSKR_0000266000"/>
</dbReference>
<organism evidence="1 2">
    <name type="scientific">Rhabditophanes sp. KR3021</name>
    <dbReference type="NCBI Taxonomy" id="114890"/>
    <lineage>
        <taxon>Eukaryota</taxon>
        <taxon>Metazoa</taxon>
        <taxon>Ecdysozoa</taxon>
        <taxon>Nematoda</taxon>
        <taxon>Chromadorea</taxon>
        <taxon>Rhabditida</taxon>
        <taxon>Tylenchina</taxon>
        <taxon>Panagrolaimomorpha</taxon>
        <taxon>Strongyloidoidea</taxon>
        <taxon>Alloionematidae</taxon>
        <taxon>Rhabditophanes</taxon>
    </lineage>
</organism>